<accession>A0AC11EPD1</accession>
<evidence type="ECO:0000313" key="1">
    <source>
        <dbReference type="Ensembl" id="ENSOARP00020061233.1"/>
    </source>
</evidence>
<gene>
    <name evidence="1" type="primary">SGSH</name>
</gene>
<reference evidence="1" key="1">
    <citation type="submission" date="2020-11" db="EMBL/GenBank/DDBJ databases">
        <authorList>
            <person name="Davenport K.M."/>
            <person name="Bickhart D.M."/>
            <person name="Smith T.P.L."/>
            <person name="Murdoch B.M."/>
            <person name="Rosen B.D."/>
        </authorList>
    </citation>
    <scope>NUCLEOTIDE SEQUENCE [LARGE SCALE GENOMIC DNA]</scope>
    <source>
        <strain evidence="1">OAR_USU_Benz2616</strain>
    </source>
</reference>
<organism evidence="1">
    <name type="scientific">Ovis aries</name>
    <name type="common">Sheep</name>
    <dbReference type="NCBI Taxonomy" id="9940"/>
    <lineage>
        <taxon>Eukaryota</taxon>
        <taxon>Metazoa</taxon>
        <taxon>Chordata</taxon>
        <taxon>Craniata</taxon>
        <taxon>Vertebrata</taxon>
        <taxon>Euteleostomi</taxon>
        <taxon>Mammalia</taxon>
        <taxon>Eutheria</taxon>
        <taxon>Laurasiatheria</taxon>
        <taxon>Artiodactyla</taxon>
        <taxon>Ruminantia</taxon>
        <taxon>Pecora</taxon>
        <taxon>Bovidae</taxon>
        <taxon>Caprinae</taxon>
        <taxon>Ovis</taxon>
    </lineage>
</organism>
<name>A0AC11EPD1_SHEEP</name>
<reference evidence="1" key="2">
    <citation type="submission" date="2025-08" db="UniProtKB">
        <authorList>
            <consortium name="Ensembl"/>
        </authorList>
    </citation>
    <scope>IDENTIFICATION</scope>
</reference>
<protein>
    <submittedName>
        <fullName evidence="1">N-sulfoglucosamine sulfohydrolase</fullName>
    </submittedName>
</protein>
<dbReference type="Ensembl" id="ENSOART00020069934.1">
    <property type="protein sequence ID" value="ENSOARP00020061233.1"/>
    <property type="gene ID" value="ENSOARG00020015241.2"/>
</dbReference>
<reference evidence="1" key="3">
    <citation type="submission" date="2025-09" db="UniProtKB">
        <authorList>
            <consortium name="Ensembl"/>
        </authorList>
    </citation>
    <scope>IDENTIFICATION</scope>
</reference>
<sequence length="471" mass="52989">MALSSRSGGTSLELNCWSGNSCRRGVTGAQRVPLPSQTSGQLILDAAPRMFGWDSWSPQTAGLWVGEKIPDTQVDLVRGRGDMGNLRWHGSQVISCRGVGKAEGCSFLKDEAPQGRSRVMGQPSDLDLNAQAHPSTCRPFFLYVAFHDPHRCGHAQPQYGAFCEKFGNGESGMGRIPDWTPQTYNPKDVQVPYFVPDTPAARADLAAQYTTVGRMDQGIGLVLQELRGAGVLNDTLVIFTSDNGIPFPSGRTNLYWPGTAEPMLVSSPEHPKRWGQVSEAYVSLLDLTPTILDWFSIPYPSYAIFGTKTVQLTGRSLLPVLEAEPLWTTVFGSQSYHEVTMSYPMRSVHHQNFHLVHNLHFKMPFPIDQDFYVSPTFQDLLNRTTAGQPTGWYKDLHHYYYRERWELYDRSQDPHETHNLAADPRYAQVLELLQTQLVKWQWETHDPWVCAPDGVLEEKLAPQCRSLHNEL</sequence>
<proteinExistence type="predicted"/>